<evidence type="ECO:0000259" key="3">
    <source>
        <dbReference type="Pfam" id="PF16344"/>
    </source>
</evidence>
<keyword evidence="1" id="KW-0812">Transmembrane</keyword>
<dbReference type="Proteomes" id="UP001055105">
    <property type="component" value="Unassembled WGS sequence"/>
</dbReference>
<feature type="domain" description="FecR protein" evidence="2">
    <location>
        <begin position="105"/>
        <end position="198"/>
    </location>
</feature>
<dbReference type="AlphaFoldDB" id="A0AA37KM74"/>
<sequence length="313" mass="35546">MEKETLYRYVACQASPEEEMAVLTWLEADPVHESELAKVQRQHDLVALSAPVINELYAKDRRRRFGSVLRRWSAAAAAVVLLAFGGYYFHAARDFSRQGERLLSVSVPHGQRVSLTLQDGTSVWLNAGTTLRYPALFTGRERRVEIDGEARFEVVHDAKHPFIVRTYACDVEVLGTKFNVVAEEENGLFSTALFEGRVAVSSRLVPGERLVLEPDEVVTLEGKHLCLAQIDNDEEYLWTNGIISLTDQSFSELMHRFEKTFGVTIRIEREPSIRIGQGKIRQSVGIDNALQVLQRFADFEYEKDEQNNTITIR</sequence>
<proteinExistence type="predicted"/>
<dbReference type="InterPro" id="IPR006860">
    <property type="entry name" value="FecR"/>
</dbReference>
<dbReference type="Pfam" id="PF04773">
    <property type="entry name" value="FecR"/>
    <property type="match status" value="1"/>
</dbReference>
<dbReference type="PANTHER" id="PTHR30273:SF2">
    <property type="entry name" value="PROTEIN FECR"/>
    <property type="match status" value="1"/>
</dbReference>
<protein>
    <submittedName>
        <fullName evidence="4">Anti-sigma factor</fullName>
    </submittedName>
</protein>
<keyword evidence="1" id="KW-1133">Transmembrane helix</keyword>
<dbReference type="GO" id="GO:0016989">
    <property type="term" value="F:sigma factor antagonist activity"/>
    <property type="evidence" value="ECO:0007669"/>
    <property type="project" value="TreeGrafter"/>
</dbReference>
<dbReference type="PIRSF" id="PIRSF018266">
    <property type="entry name" value="FecR"/>
    <property type="match status" value="1"/>
</dbReference>
<feature type="transmembrane region" description="Helical" evidence="1">
    <location>
        <begin position="69"/>
        <end position="89"/>
    </location>
</feature>
<evidence type="ECO:0000259" key="2">
    <source>
        <dbReference type="Pfam" id="PF04773"/>
    </source>
</evidence>
<dbReference type="Gene3D" id="3.55.50.30">
    <property type="match status" value="1"/>
</dbReference>
<keyword evidence="1" id="KW-0472">Membrane</keyword>
<feature type="domain" description="Protein FecR C-terminal" evidence="3">
    <location>
        <begin position="243"/>
        <end position="312"/>
    </location>
</feature>
<name>A0AA37KM74_9BACT</name>
<dbReference type="FunFam" id="2.60.120.1440:FF:000001">
    <property type="entry name" value="Putative anti-sigma factor"/>
    <property type="match status" value="1"/>
</dbReference>
<reference evidence="4" key="1">
    <citation type="submission" date="2022-01" db="EMBL/GenBank/DDBJ databases">
        <title>Novel bile acid biosynthetic pathways are enriched in the microbiome of centenarians.</title>
        <authorList>
            <person name="Sato Y."/>
            <person name="Atarashi K."/>
            <person name="Plichta R.D."/>
            <person name="Arai Y."/>
            <person name="Sasajima S."/>
            <person name="Kearney M.S."/>
            <person name="Suda W."/>
            <person name="Takeshita K."/>
            <person name="Sasaki T."/>
            <person name="Okamoto S."/>
            <person name="Skelly N.A."/>
            <person name="Okamura Y."/>
            <person name="Vlamakis H."/>
            <person name="Li Y."/>
            <person name="Tanoue T."/>
            <person name="Takei H."/>
            <person name="Nittono H."/>
            <person name="Narushima S."/>
            <person name="Irie J."/>
            <person name="Itoh H."/>
            <person name="Moriya K."/>
            <person name="Sugiura Y."/>
            <person name="Suematsu M."/>
            <person name="Moritoki N."/>
            <person name="Shibata S."/>
            <person name="Littman R.D."/>
            <person name="Fischbach A.M."/>
            <person name="Uwamino Y."/>
            <person name="Inoue T."/>
            <person name="Honda A."/>
            <person name="Hattori M."/>
            <person name="Murai T."/>
            <person name="Xavier J.R."/>
            <person name="Hirose N."/>
            <person name="Honda K."/>
        </authorList>
    </citation>
    <scope>NUCLEOTIDE SEQUENCE</scope>
    <source>
        <strain evidence="4">CE91-St16</strain>
    </source>
</reference>
<dbReference type="Gene3D" id="2.60.120.1440">
    <property type="match status" value="1"/>
</dbReference>
<dbReference type="PANTHER" id="PTHR30273">
    <property type="entry name" value="PERIPLASMIC SIGNAL SENSOR AND SIGMA FACTOR ACTIVATOR FECR-RELATED"/>
    <property type="match status" value="1"/>
</dbReference>
<evidence type="ECO:0000313" key="4">
    <source>
        <dbReference type="EMBL" id="GKI18170.1"/>
    </source>
</evidence>
<evidence type="ECO:0000256" key="1">
    <source>
        <dbReference type="SAM" id="Phobius"/>
    </source>
</evidence>
<dbReference type="InterPro" id="IPR012373">
    <property type="entry name" value="Ferrdict_sens_TM"/>
</dbReference>
<organism evidence="4 5">
    <name type="scientific">Alistipes finegoldii</name>
    <dbReference type="NCBI Taxonomy" id="214856"/>
    <lineage>
        <taxon>Bacteria</taxon>
        <taxon>Pseudomonadati</taxon>
        <taxon>Bacteroidota</taxon>
        <taxon>Bacteroidia</taxon>
        <taxon>Bacteroidales</taxon>
        <taxon>Rikenellaceae</taxon>
        <taxon>Alistipes</taxon>
    </lineage>
</organism>
<gene>
    <name evidence="4" type="ORF">CE91St16_10780</name>
</gene>
<dbReference type="Pfam" id="PF16344">
    <property type="entry name" value="FecR_C"/>
    <property type="match status" value="1"/>
</dbReference>
<dbReference type="InterPro" id="IPR032508">
    <property type="entry name" value="FecR_C"/>
</dbReference>
<dbReference type="EMBL" id="BQOL01000001">
    <property type="protein sequence ID" value="GKI18170.1"/>
    <property type="molecule type" value="Genomic_DNA"/>
</dbReference>
<evidence type="ECO:0000313" key="5">
    <source>
        <dbReference type="Proteomes" id="UP001055105"/>
    </source>
</evidence>
<comment type="caution">
    <text evidence="4">The sequence shown here is derived from an EMBL/GenBank/DDBJ whole genome shotgun (WGS) entry which is preliminary data.</text>
</comment>
<accession>A0AA37KM74</accession>
<dbReference type="RefSeq" id="WP_244076216.1">
    <property type="nucleotide sequence ID" value="NZ_AP025581.1"/>
</dbReference>